<evidence type="ECO:0000313" key="3">
    <source>
        <dbReference type="Proteomes" id="UP000055136"/>
    </source>
</evidence>
<dbReference type="EMBL" id="CP013099">
    <property type="protein sequence ID" value="ALP52243.1"/>
    <property type="molecule type" value="Genomic_DNA"/>
</dbReference>
<keyword evidence="3" id="KW-1185">Reference proteome</keyword>
<name>A0A0S2TAW1_9GAMM</name>
<evidence type="ECO:0000256" key="1">
    <source>
        <dbReference type="SAM" id="MobiDB-lite"/>
    </source>
</evidence>
<feature type="compositionally biased region" description="Basic and acidic residues" evidence="1">
    <location>
        <begin position="111"/>
        <end position="124"/>
    </location>
</feature>
<protein>
    <submittedName>
        <fullName evidence="2">Uncharacterized protein</fullName>
    </submittedName>
</protein>
<reference evidence="2" key="1">
    <citation type="submission" date="2015-10" db="EMBL/GenBank/DDBJ databases">
        <title>Description of Candidatus Tenderia electrophaga gen. nov, sp. nov., an Uncultivated Electroautotroph from a Biocathode Enrichment.</title>
        <authorList>
            <person name="Eddie B.J."/>
            <person name="Malanoski A.P."/>
            <person name="Wang Z."/>
            <person name="Hall R.J."/>
            <person name="Oh S.D."/>
            <person name="Heiner C."/>
            <person name="Lin B."/>
            <person name="Strycharz-Glaven S.M."/>
        </authorList>
    </citation>
    <scope>NUCLEOTIDE SEQUENCE [LARGE SCALE GENOMIC DNA]</scope>
    <source>
        <strain evidence="2">NRL1</strain>
    </source>
</reference>
<proteinExistence type="predicted"/>
<accession>A0A0S2TAW1</accession>
<feature type="region of interest" description="Disordered" evidence="1">
    <location>
        <begin position="111"/>
        <end position="131"/>
    </location>
</feature>
<sequence length="143" mass="16513">MMWRLKDVPKYTQAESRVQARDYNTVRLALRRLPGPIILQLKDLSHMNMILDEDSWVCVDSSLNDLPIIAWTDFQAAGRANLHEPVRCLLSYYHYQAGALVTKALDSTREQLSRRMAAPHRDSDGPPTRRRYGTAERELFVIT</sequence>
<gene>
    <name evidence="2" type="ORF">Tel_03270</name>
</gene>
<dbReference type="STRING" id="1748243.Tel_03270"/>
<dbReference type="Proteomes" id="UP000055136">
    <property type="component" value="Chromosome"/>
</dbReference>
<dbReference type="KEGG" id="tee:Tel_03270"/>
<organism evidence="2 3">
    <name type="scientific">Candidatus Tenderia electrophaga</name>
    <dbReference type="NCBI Taxonomy" id="1748243"/>
    <lineage>
        <taxon>Bacteria</taxon>
        <taxon>Pseudomonadati</taxon>
        <taxon>Pseudomonadota</taxon>
        <taxon>Gammaproteobacteria</taxon>
        <taxon>Candidatus Tenderiales</taxon>
        <taxon>Candidatus Tenderiaceae</taxon>
        <taxon>Candidatus Tenderia</taxon>
    </lineage>
</organism>
<evidence type="ECO:0000313" key="2">
    <source>
        <dbReference type="EMBL" id="ALP52243.1"/>
    </source>
</evidence>
<dbReference type="AlphaFoldDB" id="A0A0S2TAW1"/>